<proteinExistence type="predicted"/>
<dbReference type="EMBL" id="RQFD01000003">
    <property type="protein sequence ID" value="TGK53224.1"/>
    <property type="molecule type" value="Genomic_DNA"/>
</dbReference>
<evidence type="ECO:0008006" key="3">
    <source>
        <dbReference type="Google" id="ProtNLM"/>
    </source>
</evidence>
<evidence type="ECO:0000313" key="1">
    <source>
        <dbReference type="EMBL" id="TGK53224.1"/>
    </source>
</evidence>
<protein>
    <recommendedName>
        <fullName evidence="3">DUF4262 domain-containing protein</fullName>
    </recommendedName>
</protein>
<organism evidence="1 2">
    <name type="scientific">Leptospira bouyouniensis</name>
    <dbReference type="NCBI Taxonomy" id="2484911"/>
    <lineage>
        <taxon>Bacteria</taxon>
        <taxon>Pseudomonadati</taxon>
        <taxon>Spirochaetota</taxon>
        <taxon>Spirochaetia</taxon>
        <taxon>Leptospirales</taxon>
        <taxon>Leptospiraceae</taxon>
        <taxon>Leptospira</taxon>
    </lineage>
</organism>
<name>A0ABY2LDC0_9LEPT</name>
<gene>
    <name evidence="1" type="ORF">EHQ10_05645</name>
</gene>
<sequence length="172" mass="20632">MNLPWKTTLTTKPLENYQETVKQVYRLAKEYATDLLEKNKFNILLSSLDPVEFYNFIREQTYVKDPLFIEFLNRPRVSIALSGTGHPFDCDDRTILSLSYFILQNYIEKLFGRPRKYDYRVLVVGRNETPHHIYIEYKLTTSDYWTPFDPTYPHNEYGKHPFPAGFLKYFYE</sequence>
<dbReference type="RefSeq" id="WP_135753489.1">
    <property type="nucleotide sequence ID" value="NZ_RQFD01000003.1"/>
</dbReference>
<accession>A0ABY2LDC0</accession>
<comment type="caution">
    <text evidence="1">The sequence shown here is derived from an EMBL/GenBank/DDBJ whole genome shotgun (WGS) entry which is preliminary data.</text>
</comment>
<keyword evidence="2" id="KW-1185">Reference proteome</keyword>
<reference evidence="2" key="1">
    <citation type="journal article" date="2019" name="PLoS Negl. Trop. Dis.">
        <title>Revisiting the worldwide diversity of Leptospira species in the environment.</title>
        <authorList>
            <person name="Vincent A.T."/>
            <person name="Schiettekatte O."/>
            <person name="Bourhy P."/>
            <person name="Veyrier F.J."/>
            <person name="Picardeau M."/>
        </authorList>
    </citation>
    <scope>NUCLEOTIDE SEQUENCE [LARGE SCALE GENOMIC DNA]</scope>
    <source>
        <strain evidence="2">201800295</strain>
    </source>
</reference>
<evidence type="ECO:0000313" key="2">
    <source>
        <dbReference type="Proteomes" id="UP000297617"/>
    </source>
</evidence>
<dbReference type="Proteomes" id="UP000297617">
    <property type="component" value="Unassembled WGS sequence"/>
</dbReference>